<accession>A0ABV4ALP9</accession>
<protein>
    <submittedName>
        <fullName evidence="3">Type IV pilin protein</fullName>
    </submittedName>
</protein>
<feature type="compositionally biased region" description="Polar residues" evidence="1">
    <location>
        <begin position="120"/>
        <end position="131"/>
    </location>
</feature>
<dbReference type="NCBIfam" id="TIGR02532">
    <property type="entry name" value="IV_pilin_GFxxxE"/>
    <property type="match status" value="1"/>
</dbReference>
<feature type="transmembrane region" description="Helical" evidence="2">
    <location>
        <begin position="6"/>
        <end position="30"/>
    </location>
</feature>
<dbReference type="EMBL" id="JBGBPY010000001">
    <property type="protein sequence ID" value="MEY2181321.1"/>
    <property type="molecule type" value="Genomic_DNA"/>
</dbReference>
<dbReference type="Gene3D" id="3.30.700.10">
    <property type="entry name" value="Glycoprotein, Type 4 Pilin"/>
    <property type="match status" value="1"/>
</dbReference>
<evidence type="ECO:0000313" key="4">
    <source>
        <dbReference type="Proteomes" id="UP001562159"/>
    </source>
</evidence>
<reference evidence="3 4" key="1">
    <citation type="submission" date="2024-07" db="EMBL/GenBank/DDBJ databases">
        <title>Molecular mechanisms and environmental adaptations of flagellar loss and biofilm growth of Rhodanobacter under environmental stress.</title>
        <authorList>
            <person name="Chen M."/>
        </authorList>
    </citation>
    <scope>NUCLEOTIDE SEQUENCE [LARGE SCALE GENOMIC DNA]</scope>
    <source>
        <strain evidence="3 4">RS22</strain>
    </source>
</reference>
<dbReference type="Proteomes" id="UP001562159">
    <property type="component" value="Unassembled WGS sequence"/>
</dbReference>
<keyword evidence="4" id="KW-1185">Reference proteome</keyword>
<proteinExistence type="predicted"/>
<dbReference type="InterPro" id="IPR045584">
    <property type="entry name" value="Pilin-like"/>
</dbReference>
<comment type="caution">
    <text evidence="3">The sequence shown here is derived from an EMBL/GenBank/DDBJ whole genome shotgun (WGS) entry which is preliminary data.</text>
</comment>
<feature type="region of interest" description="Disordered" evidence="1">
    <location>
        <begin position="120"/>
        <end position="143"/>
    </location>
</feature>
<evidence type="ECO:0000313" key="3">
    <source>
        <dbReference type="EMBL" id="MEY2181321.1"/>
    </source>
</evidence>
<keyword evidence="2" id="KW-0812">Transmembrane</keyword>
<dbReference type="PROSITE" id="PS00409">
    <property type="entry name" value="PROKAR_NTER_METHYL"/>
    <property type="match status" value="1"/>
</dbReference>
<keyword evidence="2" id="KW-0472">Membrane</keyword>
<dbReference type="SUPFAM" id="SSF54523">
    <property type="entry name" value="Pili subunits"/>
    <property type="match status" value="1"/>
</dbReference>
<dbReference type="Pfam" id="PF16732">
    <property type="entry name" value="ComP_DUS"/>
    <property type="match status" value="1"/>
</dbReference>
<dbReference type="Pfam" id="PF07963">
    <property type="entry name" value="N_methyl"/>
    <property type="match status" value="1"/>
</dbReference>
<name>A0ABV4ALP9_9GAMM</name>
<organism evidence="3 4">
    <name type="scientific">Rhodanobacter humi</name>
    <dbReference type="NCBI Taxonomy" id="1888173"/>
    <lineage>
        <taxon>Bacteria</taxon>
        <taxon>Pseudomonadati</taxon>
        <taxon>Pseudomonadota</taxon>
        <taxon>Gammaproteobacteria</taxon>
        <taxon>Lysobacterales</taxon>
        <taxon>Rhodanobacteraceae</taxon>
        <taxon>Rhodanobacter</taxon>
    </lineage>
</organism>
<sequence>MARGSGFSLIELMIVVAIIAILAAIAFPSYTRHVVKTKRVAAQACLSEYANYMERYYTTNLRYDQDTSTTPVANPVSAGTLVLDCASAARTGNDYSYTTSAIAAASYRLTATPQGAQASRDSQCSTLSLDQTGAREPATAGCW</sequence>
<keyword evidence="2" id="KW-1133">Transmembrane helix</keyword>
<dbReference type="InterPro" id="IPR012902">
    <property type="entry name" value="N_methyl_site"/>
</dbReference>
<gene>
    <name evidence="3" type="ORF">AB7878_02735</name>
</gene>
<evidence type="ECO:0000256" key="2">
    <source>
        <dbReference type="SAM" id="Phobius"/>
    </source>
</evidence>
<evidence type="ECO:0000256" key="1">
    <source>
        <dbReference type="SAM" id="MobiDB-lite"/>
    </source>
</evidence>
<dbReference type="InterPro" id="IPR031982">
    <property type="entry name" value="PilE-like"/>
</dbReference>